<feature type="region of interest" description="Disordered" evidence="1">
    <location>
        <begin position="1"/>
        <end position="61"/>
    </location>
</feature>
<proteinExistence type="predicted"/>
<dbReference type="EMBL" id="CAJOBC010101374">
    <property type="protein sequence ID" value="CAF4473327.1"/>
    <property type="molecule type" value="Genomic_DNA"/>
</dbReference>
<feature type="compositionally biased region" description="Polar residues" evidence="1">
    <location>
        <begin position="49"/>
        <end position="61"/>
    </location>
</feature>
<accession>A0A816AL94</accession>
<dbReference type="EMBL" id="CAJNOQ010035044">
    <property type="protein sequence ID" value="CAF1597769.1"/>
    <property type="molecule type" value="Genomic_DNA"/>
</dbReference>
<sequence>QNNEEKMTRRDEAGTSSDDGRQGSANTHSNTTSNATQQKDSGVKGDGGPTSTTSQAPNTKK</sequence>
<evidence type="ECO:0000256" key="1">
    <source>
        <dbReference type="SAM" id="MobiDB-lite"/>
    </source>
</evidence>
<feature type="compositionally biased region" description="Basic and acidic residues" evidence="1">
    <location>
        <begin position="1"/>
        <end position="21"/>
    </location>
</feature>
<protein>
    <submittedName>
        <fullName evidence="2">Uncharacterized protein</fullName>
    </submittedName>
</protein>
<organism evidence="2 4">
    <name type="scientific">Didymodactylos carnosus</name>
    <dbReference type="NCBI Taxonomy" id="1234261"/>
    <lineage>
        <taxon>Eukaryota</taxon>
        <taxon>Metazoa</taxon>
        <taxon>Spiralia</taxon>
        <taxon>Gnathifera</taxon>
        <taxon>Rotifera</taxon>
        <taxon>Eurotatoria</taxon>
        <taxon>Bdelloidea</taxon>
        <taxon>Philodinida</taxon>
        <taxon>Philodinidae</taxon>
        <taxon>Didymodactylos</taxon>
    </lineage>
</organism>
<reference evidence="2" key="1">
    <citation type="submission" date="2021-02" db="EMBL/GenBank/DDBJ databases">
        <authorList>
            <person name="Nowell W R."/>
        </authorList>
    </citation>
    <scope>NUCLEOTIDE SEQUENCE</scope>
</reference>
<name>A0A816AL94_9BILA</name>
<evidence type="ECO:0000313" key="4">
    <source>
        <dbReference type="Proteomes" id="UP000663829"/>
    </source>
</evidence>
<dbReference type="Proteomes" id="UP000681722">
    <property type="component" value="Unassembled WGS sequence"/>
</dbReference>
<feature type="compositionally biased region" description="Low complexity" evidence="1">
    <location>
        <begin position="24"/>
        <end position="36"/>
    </location>
</feature>
<gene>
    <name evidence="2" type="ORF">GPM918_LOCUS42215</name>
    <name evidence="3" type="ORF">SRO942_LOCUS43412</name>
</gene>
<evidence type="ECO:0000313" key="2">
    <source>
        <dbReference type="EMBL" id="CAF1597769.1"/>
    </source>
</evidence>
<dbReference type="Proteomes" id="UP000663829">
    <property type="component" value="Unassembled WGS sequence"/>
</dbReference>
<keyword evidence="4" id="KW-1185">Reference proteome</keyword>
<comment type="caution">
    <text evidence="2">The sequence shown here is derived from an EMBL/GenBank/DDBJ whole genome shotgun (WGS) entry which is preliminary data.</text>
</comment>
<feature type="non-terminal residue" evidence="2">
    <location>
        <position position="1"/>
    </location>
</feature>
<evidence type="ECO:0000313" key="3">
    <source>
        <dbReference type="EMBL" id="CAF4473327.1"/>
    </source>
</evidence>
<dbReference type="AlphaFoldDB" id="A0A816AL94"/>